<accession>A0A4T0GQI7</accession>
<dbReference type="GO" id="GO:0006012">
    <property type="term" value="P:galactose metabolic process"/>
    <property type="evidence" value="ECO:0007669"/>
    <property type="project" value="UniProtKB-UniPathway"/>
</dbReference>
<dbReference type="Proteomes" id="UP000306954">
    <property type="component" value="Unassembled WGS sequence"/>
</dbReference>
<evidence type="ECO:0000313" key="14">
    <source>
        <dbReference type="EMBL" id="TIB10419.1"/>
    </source>
</evidence>
<keyword evidence="5" id="KW-0808">Transferase</keyword>
<dbReference type="PRINTS" id="PR00473">
    <property type="entry name" value="GALCTOKINASE"/>
</dbReference>
<dbReference type="Pfam" id="PF00288">
    <property type="entry name" value="GHMP_kinases_N"/>
    <property type="match status" value="1"/>
</dbReference>
<dbReference type="GO" id="GO:0004335">
    <property type="term" value="F:galactokinase activity"/>
    <property type="evidence" value="ECO:0007669"/>
    <property type="project" value="UniProtKB-EC"/>
</dbReference>
<evidence type="ECO:0000256" key="3">
    <source>
        <dbReference type="ARBA" id="ARBA00012315"/>
    </source>
</evidence>
<dbReference type="Pfam" id="PF10509">
    <property type="entry name" value="GalKase_gal_bdg"/>
    <property type="match status" value="1"/>
</dbReference>
<keyword evidence="7" id="KW-0418">Kinase</keyword>
<dbReference type="Pfam" id="PF08544">
    <property type="entry name" value="GHMP_kinases_C"/>
    <property type="match status" value="1"/>
</dbReference>
<evidence type="ECO:0000256" key="4">
    <source>
        <dbReference type="ARBA" id="ARBA00019487"/>
    </source>
</evidence>
<evidence type="ECO:0000256" key="8">
    <source>
        <dbReference type="ARBA" id="ARBA00022840"/>
    </source>
</evidence>
<dbReference type="NCBIfam" id="TIGR00131">
    <property type="entry name" value="gal_kin"/>
    <property type="match status" value="1"/>
</dbReference>
<reference evidence="14 15" key="1">
    <citation type="submission" date="2019-03" db="EMBL/GenBank/DDBJ databases">
        <title>Sequencing 23 genomes of Wallemia ichthyophaga.</title>
        <authorList>
            <person name="Gostincar C."/>
        </authorList>
    </citation>
    <scope>NUCLEOTIDE SEQUENCE [LARGE SCALE GENOMIC DNA]</scope>
    <source>
        <strain evidence="14 15">EXF-8621</strain>
    </source>
</reference>
<dbReference type="Gene3D" id="3.30.230.10">
    <property type="match status" value="1"/>
</dbReference>
<dbReference type="InterPro" id="IPR013750">
    <property type="entry name" value="GHMP_kinase_C_dom"/>
</dbReference>
<gene>
    <name evidence="14" type="ORF">E3P90_02869</name>
</gene>
<name>A0A4T0GQI7_WALIC</name>
<comment type="catalytic activity">
    <reaction evidence="10">
        <text>alpha-D-galactose + ATP = alpha-D-galactose 1-phosphate + ADP + H(+)</text>
        <dbReference type="Rhea" id="RHEA:13553"/>
        <dbReference type="ChEBI" id="CHEBI:15378"/>
        <dbReference type="ChEBI" id="CHEBI:28061"/>
        <dbReference type="ChEBI" id="CHEBI:30616"/>
        <dbReference type="ChEBI" id="CHEBI:58336"/>
        <dbReference type="ChEBI" id="CHEBI:456216"/>
        <dbReference type="EC" id="2.7.1.6"/>
    </reaction>
    <physiologicalReaction direction="left-to-right" evidence="10">
        <dbReference type="Rhea" id="RHEA:13554"/>
    </physiologicalReaction>
</comment>
<dbReference type="PANTHER" id="PTHR10457">
    <property type="entry name" value="MEVALONATE KINASE/GALACTOKINASE"/>
    <property type="match status" value="1"/>
</dbReference>
<dbReference type="PRINTS" id="PR00959">
    <property type="entry name" value="MEVGALKINASE"/>
</dbReference>
<evidence type="ECO:0000256" key="2">
    <source>
        <dbReference type="ARBA" id="ARBA00006566"/>
    </source>
</evidence>
<sequence length="566" mass="60409">MSTPDKVILLISESSMMVPASNLQPCLVLYTEVTSHPTYRLIFALPPAKMVAPADLPLVTVDALDKVYPADRVTNQGVRWNSLVESFKSHYGYKPAFIVRAPGRVNLIGEHIDHALFGVVPMAIVPDVIIAIGPRADTHEIRAQNVDPKYPPTAFTPSYSGGPAVDIDIRHLQWHSYVKAALLGYLKHPHSGGQSAGLDMLYDGTVPAGSGLSSSAAMVISTLLALLAANARLEGISKGDLVKMSMGAEGNVGVNTGGMDQAASVISTPAAALYVQFFPQLAGDPVPIPATDPAISFVIANTLVTSDKATTAKYNYNLRVVETLAGAALLAKRLGLAYTPADKVSYRQIVSEVAGGEHSLTGESVDNTDPTAGLRAAFKKTLQAIEHHLGNDSVRDGLSEDDLIDALDMSKQSFADTYLSLAVEPLGGKYRLYSRAKHILEEALRVLEFRRAIETGADGNMQNLPKLLGQIMGQSQDSCRDQFMCSCKEIDEITSIASEEGALGSRLTGAGWGGSTVSLVPAHIVPRFIENVSKRYSKYQGLGKDELEQAIFATLPASGACVHPLD</sequence>
<dbReference type="PANTHER" id="PTHR10457:SF7">
    <property type="entry name" value="GALACTOKINASE-RELATED"/>
    <property type="match status" value="1"/>
</dbReference>
<evidence type="ECO:0000259" key="11">
    <source>
        <dbReference type="Pfam" id="PF00288"/>
    </source>
</evidence>
<evidence type="ECO:0000256" key="6">
    <source>
        <dbReference type="ARBA" id="ARBA00022741"/>
    </source>
</evidence>
<dbReference type="PROSITE" id="PS00627">
    <property type="entry name" value="GHMP_KINASES_ATP"/>
    <property type="match status" value="1"/>
</dbReference>
<dbReference type="SUPFAM" id="SSF54211">
    <property type="entry name" value="Ribosomal protein S5 domain 2-like"/>
    <property type="match status" value="1"/>
</dbReference>
<dbReference type="InterPro" id="IPR000705">
    <property type="entry name" value="Galactokinase"/>
</dbReference>
<dbReference type="GO" id="GO:0005524">
    <property type="term" value="F:ATP binding"/>
    <property type="evidence" value="ECO:0007669"/>
    <property type="project" value="UniProtKB-KW"/>
</dbReference>
<dbReference type="UniPathway" id="UPA00214"/>
<dbReference type="SUPFAM" id="SSF55060">
    <property type="entry name" value="GHMP Kinase, C-terminal domain"/>
    <property type="match status" value="1"/>
</dbReference>
<evidence type="ECO:0000256" key="7">
    <source>
        <dbReference type="ARBA" id="ARBA00022777"/>
    </source>
</evidence>
<evidence type="ECO:0000259" key="13">
    <source>
        <dbReference type="Pfam" id="PF10509"/>
    </source>
</evidence>
<dbReference type="InterPro" id="IPR006203">
    <property type="entry name" value="GHMP_knse_ATP-bd_CS"/>
</dbReference>
<feature type="domain" description="GHMP kinase C-terminal" evidence="12">
    <location>
        <begin position="465"/>
        <end position="537"/>
    </location>
</feature>
<keyword evidence="8" id="KW-0067">ATP-binding</keyword>
<evidence type="ECO:0000256" key="5">
    <source>
        <dbReference type="ARBA" id="ARBA00022679"/>
    </source>
</evidence>
<dbReference type="EC" id="2.7.1.6" evidence="3"/>
<dbReference type="Gene3D" id="3.30.70.3170">
    <property type="match status" value="1"/>
</dbReference>
<dbReference type="EMBL" id="SPOF01000031">
    <property type="protein sequence ID" value="TIB10419.1"/>
    <property type="molecule type" value="Genomic_DNA"/>
</dbReference>
<feature type="domain" description="GHMP kinase N-terminal" evidence="11">
    <location>
        <begin position="177"/>
        <end position="266"/>
    </location>
</feature>
<feature type="domain" description="Galactokinase N-terminal" evidence="13">
    <location>
        <begin position="85"/>
        <end position="134"/>
    </location>
</feature>
<dbReference type="InterPro" id="IPR006204">
    <property type="entry name" value="GHMP_kinase_N_dom"/>
</dbReference>
<keyword evidence="6" id="KW-0547">Nucleotide-binding</keyword>
<dbReference type="InterPro" id="IPR014721">
    <property type="entry name" value="Ribsml_uS5_D2-typ_fold_subgr"/>
</dbReference>
<dbReference type="InterPro" id="IPR036554">
    <property type="entry name" value="GHMP_kinase_C_sf"/>
</dbReference>
<proteinExistence type="inferred from homology"/>
<evidence type="ECO:0000256" key="1">
    <source>
        <dbReference type="ARBA" id="ARBA00004947"/>
    </source>
</evidence>
<evidence type="ECO:0000256" key="9">
    <source>
        <dbReference type="ARBA" id="ARBA00029590"/>
    </source>
</evidence>
<protein>
    <recommendedName>
        <fullName evidence="4">Galactokinase</fullName>
        <ecNumber evidence="3">2.7.1.6</ecNumber>
    </recommendedName>
    <alternativeName>
        <fullName evidence="9">Galactose kinase</fullName>
    </alternativeName>
</protein>
<dbReference type="AlphaFoldDB" id="A0A4T0GQI7"/>
<dbReference type="Gene3D" id="1.20.1440.340">
    <property type="match status" value="1"/>
</dbReference>
<evidence type="ECO:0000259" key="12">
    <source>
        <dbReference type="Pfam" id="PF08544"/>
    </source>
</evidence>
<comment type="pathway">
    <text evidence="1">Carbohydrate metabolism; galactose metabolism.</text>
</comment>
<organism evidence="14 15">
    <name type="scientific">Wallemia ichthyophaga</name>
    <dbReference type="NCBI Taxonomy" id="245174"/>
    <lineage>
        <taxon>Eukaryota</taxon>
        <taxon>Fungi</taxon>
        <taxon>Dikarya</taxon>
        <taxon>Basidiomycota</taxon>
        <taxon>Wallemiomycotina</taxon>
        <taxon>Wallemiomycetes</taxon>
        <taxon>Wallemiales</taxon>
        <taxon>Wallemiaceae</taxon>
        <taxon>Wallemia</taxon>
    </lineage>
</organism>
<dbReference type="InterPro" id="IPR019539">
    <property type="entry name" value="GalKase_N"/>
</dbReference>
<dbReference type="GO" id="GO:0005829">
    <property type="term" value="C:cytosol"/>
    <property type="evidence" value="ECO:0007669"/>
    <property type="project" value="TreeGrafter"/>
</dbReference>
<comment type="similarity">
    <text evidence="2">Belongs to the GHMP kinase family. GalK subfamily.</text>
</comment>
<evidence type="ECO:0000256" key="10">
    <source>
        <dbReference type="ARBA" id="ARBA00049538"/>
    </source>
</evidence>
<evidence type="ECO:0000313" key="15">
    <source>
        <dbReference type="Proteomes" id="UP000306954"/>
    </source>
</evidence>
<dbReference type="InterPro" id="IPR020568">
    <property type="entry name" value="Ribosomal_Su5_D2-typ_SF"/>
</dbReference>
<comment type="caution">
    <text evidence="14">The sequence shown here is derived from an EMBL/GenBank/DDBJ whole genome shotgun (WGS) entry which is preliminary data.</text>
</comment>